<reference evidence="3" key="1">
    <citation type="submission" date="2020-03" db="EMBL/GenBank/DDBJ databases">
        <title>Site-based positive gene gene selection in Geosmithia morbida across the United States reveals a broad range of putative effectors and factors for local host and environmental adapation.</title>
        <authorList>
            <person name="Onufrak A."/>
            <person name="Murdoch R.W."/>
            <person name="Gazis R."/>
            <person name="Huff M."/>
            <person name="Staton M."/>
            <person name="Klingeman W."/>
            <person name="Hadziabdic D."/>
        </authorList>
    </citation>
    <scope>NUCLEOTIDE SEQUENCE</scope>
    <source>
        <strain evidence="3">1262</strain>
    </source>
</reference>
<dbReference type="EMBL" id="JAANYQ010000006">
    <property type="protein sequence ID" value="KAF4123684.1"/>
    <property type="molecule type" value="Genomic_DNA"/>
</dbReference>
<gene>
    <name evidence="3" type="ORF">GMORB2_6385</name>
</gene>
<protein>
    <submittedName>
        <fullName evidence="3">Uncharacterized protein</fullName>
    </submittedName>
</protein>
<feature type="region of interest" description="Disordered" evidence="2">
    <location>
        <begin position="120"/>
        <end position="283"/>
    </location>
</feature>
<proteinExistence type="predicted"/>
<dbReference type="OrthoDB" id="4939498at2759"/>
<organism evidence="3 4">
    <name type="scientific">Geosmithia morbida</name>
    <dbReference type="NCBI Taxonomy" id="1094350"/>
    <lineage>
        <taxon>Eukaryota</taxon>
        <taxon>Fungi</taxon>
        <taxon>Dikarya</taxon>
        <taxon>Ascomycota</taxon>
        <taxon>Pezizomycotina</taxon>
        <taxon>Sordariomycetes</taxon>
        <taxon>Hypocreomycetidae</taxon>
        <taxon>Hypocreales</taxon>
        <taxon>Bionectriaceae</taxon>
        <taxon>Geosmithia</taxon>
    </lineage>
</organism>
<dbReference type="GeneID" id="55972610"/>
<comment type="caution">
    <text evidence="3">The sequence shown here is derived from an EMBL/GenBank/DDBJ whole genome shotgun (WGS) entry which is preliminary data.</text>
</comment>
<dbReference type="AlphaFoldDB" id="A0A9P4YXN3"/>
<feature type="compositionally biased region" description="Low complexity" evidence="2">
    <location>
        <begin position="211"/>
        <end position="222"/>
    </location>
</feature>
<feature type="compositionally biased region" description="Basic and acidic residues" evidence="2">
    <location>
        <begin position="164"/>
        <end position="210"/>
    </location>
</feature>
<name>A0A9P4YXN3_9HYPO</name>
<accession>A0A9P4YXN3</accession>
<keyword evidence="1" id="KW-0175">Coiled coil</keyword>
<evidence type="ECO:0000313" key="4">
    <source>
        <dbReference type="Proteomes" id="UP000749293"/>
    </source>
</evidence>
<feature type="compositionally biased region" description="Polar residues" evidence="2">
    <location>
        <begin position="120"/>
        <end position="132"/>
    </location>
</feature>
<dbReference type="RefSeq" id="XP_035322336.1">
    <property type="nucleotide sequence ID" value="XM_035468355.1"/>
</dbReference>
<evidence type="ECO:0000256" key="2">
    <source>
        <dbReference type="SAM" id="MobiDB-lite"/>
    </source>
</evidence>
<feature type="compositionally biased region" description="Low complexity" evidence="2">
    <location>
        <begin position="146"/>
        <end position="158"/>
    </location>
</feature>
<feature type="compositionally biased region" description="Low complexity" evidence="2">
    <location>
        <begin position="242"/>
        <end position="281"/>
    </location>
</feature>
<evidence type="ECO:0000256" key="1">
    <source>
        <dbReference type="SAM" id="Coils"/>
    </source>
</evidence>
<dbReference type="Proteomes" id="UP000749293">
    <property type="component" value="Unassembled WGS sequence"/>
</dbReference>
<feature type="coiled-coil region" evidence="1">
    <location>
        <begin position="41"/>
        <end position="96"/>
    </location>
</feature>
<evidence type="ECO:0000313" key="3">
    <source>
        <dbReference type="EMBL" id="KAF4123684.1"/>
    </source>
</evidence>
<sequence>MYATRTVYTFHSSVMLLSVVPSYRYVEQSLRDALYKANTELNRAVGDRDRAKTECERLKKRNDDLTAKLQTAVESRDDYRDKYQQSRENYAALNENWVRRYVELETKYGDVVDAYNGITSSPPTSSASVNNESVGSLGGGPPPPLQAAAPAAPVTPAPSKKKSAKDGHAKDDRGRARERERERERAVSRTRREDEAERQRLSRRFEEKKASATLTPSSSSSSGKKKRPPLAPSGSTAANSTGSHRVSVNNGGGSSSSSSSNANANANISGSSNSSSHRSVSAKPLGRSYSFGAAGHVVTPAVGPGVISAAAGANKRLSQQYYHMPRTANPFGPGATATAAAAAVATPPYLMGSEGGVGTIHSDGAP</sequence>
<keyword evidence="4" id="KW-1185">Reference proteome</keyword>